<evidence type="ECO:0000259" key="3">
    <source>
        <dbReference type="Pfam" id="PF05347"/>
    </source>
</evidence>
<accession>A0A8J5KC60</accession>
<dbReference type="Proteomes" id="UP000747542">
    <property type="component" value="Unassembled WGS sequence"/>
</dbReference>
<dbReference type="GO" id="GO:0005739">
    <property type="term" value="C:mitochondrion"/>
    <property type="evidence" value="ECO:0007669"/>
    <property type="project" value="TreeGrafter"/>
</dbReference>
<evidence type="ECO:0000313" key="4">
    <source>
        <dbReference type="EMBL" id="KAG7170069.1"/>
    </source>
</evidence>
<dbReference type="Pfam" id="PF05347">
    <property type="entry name" value="Complex1_LYR"/>
    <property type="match status" value="1"/>
</dbReference>
<evidence type="ECO:0000313" key="5">
    <source>
        <dbReference type="Proteomes" id="UP000747542"/>
    </source>
</evidence>
<keyword evidence="5" id="KW-1185">Reference proteome</keyword>
<dbReference type="InterPro" id="IPR008011">
    <property type="entry name" value="Complex1_LYR_dom"/>
</dbReference>
<feature type="region of interest" description="Disordered" evidence="2">
    <location>
        <begin position="78"/>
        <end position="97"/>
    </location>
</feature>
<organism evidence="4 5">
    <name type="scientific">Homarus americanus</name>
    <name type="common">American lobster</name>
    <dbReference type="NCBI Taxonomy" id="6706"/>
    <lineage>
        <taxon>Eukaryota</taxon>
        <taxon>Metazoa</taxon>
        <taxon>Ecdysozoa</taxon>
        <taxon>Arthropoda</taxon>
        <taxon>Crustacea</taxon>
        <taxon>Multicrustacea</taxon>
        <taxon>Malacostraca</taxon>
        <taxon>Eumalacostraca</taxon>
        <taxon>Eucarida</taxon>
        <taxon>Decapoda</taxon>
        <taxon>Pleocyemata</taxon>
        <taxon>Astacidea</taxon>
        <taxon>Nephropoidea</taxon>
        <taxon>Nephropidae</taxon>
        <taxon>Homarus</taxon>
    </lineage>
</organism>
<comment type="similarity">
    <text evidence="1">Belongs to the complex I LYR family.</text>
</comment>
<evidence type="ECO:0000256" key="1">
    <source>
        <dbReference type="ARBA" id="ARBA00009508"/>
    </source>
</evidence>
<dbReference type="InterPro" id="IPR045294">
    <property type="entry name" value="Complex1_LYR_LYRM1"/>
</dbReference>
<sequence>MASSNRGQVLSLYRRILRVGWSWKAQNPSETKTERDYIINETQQLFRANKNITNMKNIKEHVAEGEARLEMAIHYKTPYPRPVNMPPNTITKGWGRGNIRRQNVSRPVYIKSIDNTS</sequence>
<protein>
    <submittedName>
        <fullName evidence="4">LYR motif-containing protein 1-like</fullName>
    </submittedName>
</protein>
<dbReference type="PANTHER" id="PTHR14273:SF0">
    <property type="entry name" value="LYR MOTIF-CONTAINING PROTEIN 1"/>
    <property type="match status" value="1"/>
</dbReference>
<dbReference type="InterPro" id="IPR040330">
    <property type="entry name" value="LYRM1"/>
</dbReference>
<reference evidence="4" key="1">
    <citation type="journal article" date="2021" name="Sci. Adv.">
        <title>The American lobster genome reveals insights on longevity, neural, and immune adaptations.</title>
        <authorList>
            <person name="Polinski J.M."/>
            <person name="Zimin A.V."/>
            <person name="Clark K.F."/>
            <person name="Kohn A.B."/>
            <person name="Sadowski N."/>
            <person name="Timp W."/>
            <person name="Ptitsyn A."/>
            <person name="Khanna P."/>
            <person name="Romanova D.Y."/>
            <person name="Williams P."/>
            <person name="Greenwood S.J."/>
            <person name="Moroz L.L."/>
            <person name="Walt D.R."/>
            <person name="Bodnar A.G."/>
        </authorList>
    </citation>
    <scope>NUCLEOTIDE SEQUENCE</scope>
    <source>
        <strain evidence="4">GMGI-L3</strain>
    </source>
</reference>
<dbReference type="AlphaFoldDB" id="A0A8J5KC60"/>
<feature type="domain" description="Complex 1 LYR protein" evidence="3">
    <location>
        <begin position="8"/>
        <end position="71"/>
    </location>
</feature>
<gene>
    <name evidence="4" type="primary">lyrm1-L</name>
    <name evidence="4" type="ORF">Hamer_G012293</name>
</gene>
<dbReference type="PANTHER" id="PTHR14273">
    <property type="entry name" value="LYR MOTIF-CONTAINING PROTEIN 1"/>
    <property type="match status" value="1"/>
</dbReference>
<evidence type="ECO:0000256" key="2">
    <source>
        <dbReference type="SAM" id="MobiDB-lite"/>
    </source>
</evidence>
<dbReference type="EMBL" id="JAHLQT010014894">
    <property type="protein sequence ID" value="KAG7170069.1"/>
    <property type="molecule type" value="Genomic_DNA"/>
</dbReference>
<dbReference type="CDD" id="cd20261">
    <property type="entry name" value="Complex1_LYR_LYRM1"/>
    <property type="match status" value="1"/>
</dbReference>
<comment type="caution">
    <text evidence="4">The sequence shown here is derived from an EMBL/GenBank/DDBJ whole genome shotgun (WGS) entry which is preliminary data.</text>
</comment>
<name>A0A8J5KC60_HOMAM</name>
<proteinExistence type="inferred from homology"/>